<gene>
    <name evidence="1" type="ORF">Poly41_71250</name>
</gene>
<dbReference type="Proteomes" id="UP000319143">
    <property type="component" value="Unassembled WGS sequence"/>
</dbReference>
<dbReference type="InterPro" id="IPR036388">
    <property type="entry name" value="WH-like_DNA-bd_sf"/>
</dbReference>
<dbReference type="EMBL" id="SJPV01000046">
    <property type="protein sequence ID" value="TWU22560.1"/>
    <property type="molecule type" value="Genomic_DNA"/>
</dbReference>
<dbReference type="RefSeq" id="WP_197231996.1">
    <property type="nucleotide sequence ID" value="NZ_SJPV01000046.1"/>
</dbReference>
<dbReference type="SUPFAM" id="SSF46894">
    <property type="entry name" value="C-terminal effector domain of the bipartite response regulators"/>
    <property type="match status" value="1"/>
</dbReference>
<accession>A0A5C6CDB9</accession>
<evidence type="ECO:0000313" key="2">
    <source>
        <dbReference type="Proteomes" id="UP000319143"/>
    </source>
</evidence>
<protein>
    <submittedName>
        <fullName evidence="1">Uncharacterized protein</fullName>
    </submittedName>
</protein>
<comment type="caution">
    <text evidence="1">The sequence shown here is derived from an EMBL/GenBank/DDBJ whole genome shotgun (WGS) entry which is preliminary data.</text>
</comment>
<dbReference type="GO" id="GO:0003677">
    <property type="term" value="F:DNA binding"/>
    <property type="evidence" value="ECO:0007669"/>
    <property type="project" value="InterPro"/>
</dbReference>
<organism evidence="1 2">
    <name type="scientific">Novipirellula artificiosorum</name>
    <dbReference type="NCBI Taxonomy" id="2528016"/>
    <lineage>
        <taxon>Bacteria</taxon>
        <taxon>Pseudomonadati</taxon>
        <taxon>Planctomycetota</taxon>
        <taxon>Planctomycetia</taxon>
        <taxon>Pirellulales</taxon>
        <taxon>Pirellulaceae</taxon>
        <taxon>Novipirellula</taxon>
    </lineage>
</organism>
<sequence length="197" mass="22670">MRTSLPSSSIPRALDAADFARSISKDARKVWDQTHVELLQQEPWLFEGGVPAAWHSVERWSQFAAATDDSTVVKAQHVRIGIELWRYSHRLKNQQLELPSCDETTGLVYWCGKTTNLGRKTYCFGIFNTLVRAKGVALHHDTIAQRIGKDDYWDSDSFRQAIRRLRRKLPSDLAERVCSKRDPSEHYYFAVECGKRS</sequence>
<dbReference type="GO" id="GO:0006355">
    <property type="term" value="P:regulation of DNA-templated transcription"/>
    <property type="evidence" value="ECO:0007669"/>
    <property type="project" value="InterPro"/>
</dbReference>
<dbReference type="AlphaFoldDB" id="A0A5C6CDB9"/>
<keyword evidence="2" id="KW-1185">Reference proteome</keyword>
<name>A0A5C6CDB9_9BACT</name>
<dbReference type="Gene3D" id="1.10.10.10">
    <property type="entry name" value="Winged helix-like DNA-binding domain superfamily/Winged helix DNA-binding domain"/>
    <property type="match status" value="1"/>
</dbReference>
<evidence type="ECO:0000313" key="1">
    <source>
        <dbReference type="EMBL" id="TWU22560.1"/>
    </source>
</evidence>
<proteinExistence type="predicted"/>
<reference evidence="1 2" key="1">
    <citation type="submission" date="2019-02" db="EMBL/GenBank/DDBJ databases">
        <title>Deep-cultivation of Planctomycetes and their phenomic and genomic characterization uncovers novel biology.</title>
        <authorList>
            <person name="Wiegand S."/>
            <person name="Jogler M."/>
            <person name="Boedeker C."/>
            <person name="Pinto D."/>
            <person name="Vollmers J."/>
            <person name="Rivas-Marin E."/>
            <person name="Kohn T."/>
            <person name="Peeters S.H."/>
            <person name="Heuer A."/>
            <person name="Rast P."/>
            <person name="Oberbeckmann S."/>
            <person name="Bunk B."/>
            <person name="Jeske O."/>
            <person name="Meyerdierks A."/>
            <person name="Storesund J.E."/>
            <person name="Kallscheuer N."/>
            <person name="Luecker S."/>
            <person name="Lage O.M."/>
            <person name="Pohl T."/>
            <person name="Merkel B.J."/>
            <person name="Hornburger P."/>
            <person name="Mueller R.-W."/>
            <person name="Bruemmer F."/>
            <person name="Labrenz M."/>
            <person name="Spormann A.M."/>
            <person name="Op Den Camp H."/>
            <person name="Overmann J."/>
            <person name="Amann R."/>
            <person name="Jetten M.S.M."/>
            <person name="Mascher T."/>
            <person name="Medema M.H."/>
            <person name="Devos D.P."/>
            <person name="Kaster A.-K."/>
            <person name="Ovreas L."/>
            <person name="Rohde M."/>
            <person name="Galperin M.Y."/>
            <person name="Jogler C."/>
        </authorList>
    </citation>
    <scope>NUCLEOTIDE SEQUENCE [LARGE SCALE GENOMIC DNA]</scope>
    <source>
        <strain evidence="1 2">Poly41</strain>
    </source>
</reference>
<dbReference type="InterPro" id="IPR016032">
    <property type="entry name" value="Sig_transdc_resp-reg_C-effctor"/>
</dbReference>